<protein>
    <submittedName>
        <fullName evidence="2">Uncharacterized protein</fullName>
    </submittedName>
</protein>
<dbReference type="InterPro" id="IPR057394">
    <property type="entry name" value="PIGBOS1"/>
</dbReference>
<dbReference type="EMBL" id="JAPDRN010000065">
    <property type="protein sequence ID" value="KAJ9630083.1"/>
    <property type="molecule type" value="Genomic_DNA"/>
</dbReference>
<evidence type="ECO:0000256" key="1">
    <source>
        <dbReference type="SAM" id="Phobius"/>
    </source>
</evidence>
<dbReference type="AlphaFoldDB" id="A0AA38XZC1"/>
<keyword evidence="1" id="KW-0812">Transmembrane</keyword>
<feature type="transmembrane region" description="Helical" evidence="1">
    <location>
        <begin position="6"/>
        <end position="28"/>
    </location>
</feature>
<gene>
    <name evidence="2" type="ORF">H2204_008738</name>
</gene>
<dbReference type="Proteomes" id="UP001172681">
    <property type="component" value="Unassembled WGS sequence"/>
</dbReference>
<comment type="caution">
    <text evidence="2">The sequence shown here is derived from an EMBL/GenBank/DDBJ whole genome shotgun (WGS) entry which is preliminary data.</text>
</comment>
<keyword evidence="1" id="KW-0472">Membrane</keyword>
<reference evidence="2" key="1">
    <citation type="submission" date="2022-10" db="EMBL/GenBank/DDBJ databases">
        <title>Culturing micro-colonial fungi from biological soil crusts in the Mojave desert and describing Neophaeococcomyces mojavensis, and introducing the new genera and species Taxawa tesnikishii.</title>
        <authorList>
            <person name="Kurbessoian T."/>
            <person name="Stajich J.E."/>
        </authorList>
    </citation>
    <scope>NUCLEOTIDE SEQUENCE</scope>
    <source>
        <strain evidence="2">TK_35</strain>
    </source>
</reference>
<sequence>MSGRRFIGWALVIGFGVLNGYTTFKPAFEDLELEKLKKRELDEASNFGPNVVEVSTTQNVGAAVAPHPSPVISQAAFKSSAGANTDG</sequence>
<accession>A0AA38XZC1</accession>
<proteinExistence type="predicted"/>
<keyword evidence="3" id="KW-1185">Reference proteome</keyword>
<evidence type="ECO:0000313" key="3">
    <source>
        <dbReference type="Proteomes" id="UP001172681"/>
    </source>
</evidence>
<evidence type="ECO:0000313" key="2">
    <source>
        <dbReference type="EMBL" id="KAJ9630083.1"/>
    </source>
</evidence>
<keyword evidence="1" id="KW-1133">Transmembrane helix</keyword>
<dbReference type="Pfam" id="PF23670">
    <property type="entry name" value="PIGBOS1"/>
    <property type="match status" value="1"/>
</dbReference>
<organism evidence="2 3">
    <name type="scientific">Knufia peltigerae</name>
    <dbReference type="NCBI Taxonomy" id="1002370"/>
    <lineage>
        <taxon>Eukaryota</taxon>
        <taxon>Fungi</taxon>
        <taxon>Dikarya</taxon>
        <taxon>Ascomycota</taxon>
        <taxon>Pezizomycotina</taxon>
        <taxon>Eurotiomycetes</taxon>
        <taxon>Chaetothyriomycetidae</taxon>
        <taxon>Chaetothyriales</taxon>
        <taxon>Trichomeriaceae</taxon>
        <taxon>Knufia</taxon>
    </lineage>
</organism>
<name>A0AA38XZC1_9EURO</name>